<dbReference type="OrthoDB" id="7223550at2"/>
<dbReference type="InterPro" id="IPR037066">
    <property type="entry name" value="Plug_dom_sf"/>
</dbReference>
<evidence type="ECO:0000256" key="11">
    <source>
        <dbReference type="PROSITE-ProRule" id="PRU01360"/>
    </source>
</evidence>
<feature type="domain" description="TonB-dependent receptor plug" evidence="15">
    <location>
        <begin position="67"/>
        <end position="175"/>
    </location>
</feature>
<evidence type="ECO:0000256" key="4">
    <source>
        <dbReference type="ARBA" id="ARBA00022496"/>
    </source>
</evidence>
<keyword evidence="7" id="KW-0406">Ion transport</keyword>
<feature type="domain" description="TonB-dependent receptor-like beta-barrel" evidence="14">
    <location>
        <begin position="319"/>
        <end position="769"/>
    </location>
</feature>
<keyword evidence="10 11" id="KW-0998">Cell outer membrane</keyword>
<evidence type="ECO:0000256" key="8">
    <source>
        <dbReference type="ARBA" id="ARBA00023077"/>
    </source>
</evidence>
<comment type="subcellular location">
    <subcellularLocation>
        <location evidence="1 11">Cell outer membrane</location>
        <topology evidence="1 11">Multi-pass membrane protein</topology>
    </subcellularLocation>
</comment>
<dbReference type="GO" id="GO:0009279">
    <property type="term" value="C:cell outer membrane"/>
    <property type="evidence" value="ECO:0007669"/>
    <property type="project" value="UniProtKB-SubCell"/>
</dbReference>
<dbReference type="PANTHER" id="PTHR32552:SF81">
    <property type="entry name" value="TONB-DEPENDENT OUTER MEMBRANE RECEPTOR"/>
    <property type="match status" value="1"/>
</dbReference>
<keyword evidence="9 11" id="KW-0472">Membrane</keyword>
<evidence type="ECO:0000256" key="7">
    <source>
        <dbReference type="ARBA" id="ARBA00023065"/>
    </source>
</evidence>
<keyword evidence="6" id="KW-0408">Iron</keyword>
<dbReference type="Gene3D" id="2.170.130.10">
    <property type="entry name" value="TonB-dependent receptor, plug domain"/>
    <property type="match status" value="1"/>
</dbReference>
<evidence type="ECO:0000259" key="15">
    <source>
        <dbReference type="Pfam" id="PF07715"/>
    </source>
</evidence>
<dbReference type="InterPro" id="IPR036942">
    <property type="entry name" value="Beta-barrel_TonB_sf"/>
</dbReference>
<dbReference type="PANTHER" id="PTHR32552">
    <property type="entry name" value="FERRICHROME IRON RECEPTOR-RELATED"/>
    <property type="match status" value="1"/>
</dbReference>
<dbReference type="InterPro" id="IPR039426">
    <property type="entry name" value="TonB-dep_rcpt-like"/>
</dbReference>
<evidence type="ECO:0000256" key="1">
    <source>
        <dbReference type="ARBA" id="ARBA00004571"/>
    </source>
</evidence>
<keyword evidence="5 11" id="KW-0812">Transmembrane</keyword>
<accession>A0A501PJK7</accession>
<evidence type="ECO:0000256" key="6">
    <source>
        <dbReference type="ARBA" id="ARBA00023004"/>
    </source>
</evidence>
<protein>
    <submittedName>
        <fullName evidence="16">TonB-dependent receptor</fullName>
    </submittedName>
</protein>
<dbReference type="Pfam" id="PF00593">
    <property type="entry name" value="TonB_dep_Rec_b-barrel"/>
    <property type="match status" value="1"/>
</dbReference>
<name>A0A501PJK7_9PROT</name>
<dbReference type="Proteomes" id="UP000319148">
    <property type="component" value="Unassembled WGS sequence"/>
</dbReference>
<evidence type="ECO:0000313" key="17">
    <source>
        <dbReference type="Proteomes" id="UP000319148"/>
    </source>
</evidence>
<dbReference type="Pfam" id="PF07715">
    <property type="entry name" value="Plug"/>
    <property type="match status" value="1"/>
</dbReference>
<dbReference type="InterPro" id="IPR012910">
    <property type="entry name" value="Plug_dom"/>
</dbReference>
<proteinExistence type="inferred from homology"/>
<sequence>MTIPRETIHESMYDTGRPGMKKSRMMLLPIVAASIPVWTMPAMAEDDADNFQIEEIVITARKREESIMKVPVVATALSGEHLDQFQTSDLSKMADEVAGLNLGSATSVFGTQVSLRGVGTSVLNGSIDQSISLNIDGMQMTQGLAYSIGSFDMAQLEVLKGPQALFYGKASPGGVISIRTADPSDEFELIGRAGYEIEAEEKLFELVVSGPVSDTLGVRLAGKFSDSNGFFKNEGVAGGLGAADPKYDTVPQNKTWMFRGTAVWNPSDEFSARLKVNYADVEIEGAGWGGQMGSCPDGTAPTTTPFAFLGGGEDCVLDDTVYSVALDPDYFPGIKNNGTPINASEQIFGTLELNYNVRDDLILTSVTGFYDLDQESMINGTGTTLIGPGFPVQGDFDRKDFTQELRLTSNFDGNLNFMLGGFYQDASMDFLVDLPVNTAFIAMGIPLPPKLAFADHHIDIESVSLFGQVLWNITSELELGAGVRWTDEDRTHTQLNMFPTLMGMDPVATDLAVPKLSSSNWSPEVTLTYTPTDDLTVFASFKQAYKSGSFDSSGQFQDGDDSSFGDERVRGGEIGLKTRLMEGAVNFNIAGYYYRFRDLQVGANDVDLEGNIVIHTTNAASADVYGIDADVTYMPEGVEGLTLKAAVNWNIAEYDEFTNAQCWGGQTIAEGCNQLLDPNTGLFTAQDISGGKLMRAPEWAATFGFDYQTQVGSDMTLALGGNANYSSEYYTNLLLRDDMIQEDFIKFNASIALRGADDKWELALIGNNLGNKIVTGNCVNAPFQDGTIFSATVTGAPVKGPSGDEELFCTPERGRSLWLRATVKY</sequence>
<evidence type="ECO:0000259" key="14">
    <source>
        <dbReference type="Pfam" id="PF00593"/>
    </source>
</evidence>
<keyword evidence="3 11" id="KW-1134">Transmembrane beta strand</keyword>
<comment type="caution">
    <text evidence="16">The sequence shown here is derived from an EMBL/GenBank/DDBJ whole genome shotgun (WGS) entry which is preliminary data.</text>
</comment>
<dbReference type="EMBL" id="VFIY01000010">
    <property type="protein sequence ID" value="TPD59886.1"/>
    <property type="molecule type" value="Genomic_DNA"/>
</dbReference>
<gene>
    <name evidence="16" type="ORF">FIV46_10420</name>
</gene>
<keyword evidence="8 12" id="KW-0798">TonB box</keyword>
<evidence type="ECO:0000256" key="10">
    <source>
        <dbReference type="ARBA" id="ARBA00023237"/>
    </source>
</evidence>
<evidence type="ECO:0000256" key="13">
    <source>
        <dbReference type="SAM" id="SignalP"/>
    </source>
</evidence>
<evidence type="ECO:0000313" key="16">
    <source>
        <dbReference type="EMBL" id="TPD59886.1"/>
    </source>
</evidence>
<keyword evidence="13" id="KW-0732">Signal</keyword>
<dbReference type="Gene3D" id="2.40.170.20">
    <property type="entry name" value="TonB-dependent receptor, beta-barrel domain"/>
    <property type="match status" value="1"/>
</dbReference>
<dbReference type="GO" id="GO:0006826">
    <property type="term" value="P:iron ion transport"/>
    <property type="evidence" value="ECO:0007669"/>
    <property type="project" value="UniProtKB-KW"/>
</dbReference>
<comment type="similarity">
    <text evidence="11 12">Belongs to the TonB-dependent receptor family.</text>
</comment>
<keyword evidence="16" id="KW-0675">Receptor</keyword>
<evidence type="ECO:0000256" key="2">
    <source>
        <dbReference type="ARBA" id="ARBA00022448"/>
    </source>
</evidence>
<feature type="chain" id="PRO_5021201008" evidence="13">
    <location>
        <begin position="45"/>
        <end position="825"/>
    </location>
</feature>
<dbReference type="AlphaFoldDB" id="A0A501PJK7"/>
<organism evidence="16 17">
    <name type="scientific">Emcibacter nanhaiensis</name>
    <dbReference type="NCBI Taxonomy" id="1505037"/>
    <lineage>
        <taxon>Bacteria</taxon>
        <taxon>Pseudomonadati</taxon>
        <taxon>Pseudomonadota</taxon>
        <taxon>Alphaproteobacteria</taxon>
        <taxon>Emcibacterales</taxon>
        <taxon>Emcibacteraceae</taxon>
        <taxon>Emcibacter</taxon>
    </lineage>
</organism>
<dbReference type="SUPFAM" id="SSF56935">
    <property type="entry name" value="Porins"/>
    <property type="match status" value="1"/>
</dbReference>
<keyword evidence="2 11" id="KW-0813">Transport</keyword>
<dbReference type="InterPro" id="IPR000531">
    <property type="entry name" value="Beta-barrel_TonB"/>
</dbReference>
<keyword evidence="4" id="KW-0410">Iron transport</keyword>
<evidence type="ECO:0000256" key="5">
    <source>
        <dbReference type="ARBA" id="ARBA00022692"/>
    </source>
</evidence>
<evidence type="ECO:0000256" key="12">
    <source>
        <dbReference type="RuleBase" id="RU003357"/>
    </source>
</evidence>
<feature type="signal peptide" evidence="13">
    <location>
        <begin position="1"/>
        <end position="44"/>
    </location>
</feature>
<keyword evidence="17" id="KW-1185">Reference proteome</keyword>
<evidence type="ECO:0000256" key="9">
    <source>
        <dbReference type="ARBA" id="ARBA00023136"/>
    </source>
</evidence>
<dbReference type="PROSITE" id="PS52016">
    <property type="entry name" value="TONB_DEPENDENT_REC_3"/>
    <property type="match status" value="1"/>
</dbReference>
<reference evidence="17" key="1">
    <citation type="submission" date="2019-06" db="EMBL/GenBank/DDBJ databases">
        <title>The complete genome of Emcibacter congregatus ZYLT.</title>
        <authorList>
            <person name="Zhao Z."/>
        </authorList>
    </citation>
    <scope>NUCLEOTIDE SEQUENCE [LARGE SCALE GENOMIC DNA]</scope>
    <source>
        <strain evidence="17">MCCC 1A06723</strain>
    </source>
</reference>
<evidence type="ECO:0000256" key="3">
    <source>
        <dbReference type="ARBA" id="ARBA00022452"/>
    </source>
</evidence>